<gene>
    <name evidence="1" type="ORF">BO72DRAFT_447277</name>
</gene>
<proteinExistence type="predicted"/>
<dbReference type="VEuPathDB" id="FungiDB:BO72DRAFT_447277"/>
<dbReference type="Proteomes" id="UP000249789">
    <property type="component" value="Unassembled WGS sequence"/>
</dbReference>
<dbReference type="RefSeq" id="XP_040802236.1">
    <property type="nucleotide sequence ID" value="XM_040944497.1"/>
</dbReference>
<reference evidence="1 2" key="1">
    <citation type="submission" date="2018-02" db="EMBL/GenBank/DDBJ databases">
        <title>The genomes of Aspergillus section Nigri reveals drivers in fungal speciation.</title>
        <authorList>
            <consortium name="DOE Joint Genome Institute"/>
            <person name="Vesth T.C."/>
            <person name="Nybo J."/>
            <person name="Theobald S."/>
            <person name="Brandl J."/>
            <person name="Frisvad J.C."/>
            <person name="Nielsen K.F."/>
            <person name="Lyhne E.K."/>
            <person name="Kogle M.E."/>
            <person name="Kuo A."/>
            <person name="Riley R."/>
            <person name="Clum A."/>
            <person name="Nolan M."/>
            <person name="Lipzen A."/>
            <person name="Salamov A."/>
            <person name="Henrissat B."/>
            <person name="Wiebenga A."/>
            <person name="De vries R.P."/>
            <person name="Grigoriev I.V."/>
            <person name="Mortensen U.H."/>
            <person name="Andersen M.R."/>
            <person name="Baker S.E."/>
        </authorList>
    </citation>
    <scope>NUCLEOTIDE SEQUENCE [LARGE SCALE GENOMIC DNA]</scope>
    <source>
        <strain evidence="1 2">CBS 313.89</strain>
    </source>
</reference>
<sequence length="147" mass="16709">MLAAVDLRPLVGLLFVLFSFIAGCYLARFPVPHSVNEAENEGTGFDVLDARGLVQQAAVELLGTLREVVASLKSFKDHDWKILISGDLAVAHWTEHAERYELEFTIVLPDKLKPDDLLNRLRRHYEPRLREDPRNKGSFDWGRMGPL</sequence>
<name>A0A8G1W0C8_9EURO</name>
<evidence type="ECO:0000313" key="1">
    <source>
        <dbReference type="EMBL" id="RAK78226.1"/>
    </source>
</evidence>
<dbReference type="EMBL" id="KZ824638">
    <property type="protein sequence ID" value="RAK78226.1"/>
    <property type="molecule type" value="Genomic_DNA"/>
</dbReference>
<evidence type="ECO:0000313" key="2">
    <source>
        <dbReference type="Proteomes" id="UP000249789"/>
    </source>
</evidence>
<dbReference type="GeneID" id="63861830"/>
<keyword evidence="2" id="KW-1185">Reference proteome</keyword>
<organism evidence="1 2">
    <name type="scientific">Aspergillus fijiensis CBS 313.89</name>
    <dbReference type="NCBI Taxonomy" id="1448319"/>
    <lineage>
        <taxon>Eukaryota</taxon>
        <taxon>Fungi</taxon>
        <taxon>Dikarya</taxon>
        <taxon>Ascomycota</taxon>
        <taxon>Pezizomycotina</taxon>
        <taxon>Eurotiomycetes</taxon>
        <taxon>Eurotiomycetidae</taxon>
        <taxon>Eurotiales</taxon>
        <taxon>Aspergillaceae</taxon>
        <taxon>Aspergillus</taxon>
    </lineage>
</organism>
<dbReference type="AlphaFoldDB" id="A0A8G1W0C8"/>
<protein>
    <submittedName>
        <fullName evidence="1">Uncharacterized protein</fullName>
    </submittedName>
</protein>
<accession>A0A8G1W0C8</accession>